<dbReference type="GO" id="GO:0008410">
    <property type="term" value="F:CoA-transferase activity"/>
    <property type="evidence" value="ECO:0007669"/>
    <property type="project" value="TreeGrafter"/>
</dbReference>
<dbReference type="Gene3D" id="3.30.1540.10">
    <property type="entry name" value="formyl-coa transferase, domain 3"/>
    <property type="match status" value="1"/>
</dbReference>
<dbReference type="AlphaFoldDB" id="A0A6M5YR20"/>
<proteinExistence type="predicted"/>
<dbReference type="KEGG" id="ftj:FTUN_4074"/>
<dbReference type="RefSeq" id="WP_171472080.1">
    <property type="nucleotide sequence ID" value="NZ_CP053452.2"/>
</dbReference>
<evidence type="ECO:0000313" key="2">
    <source>
        <dbReference type="EMBL" id="QJW96517.1"/>
    </source>
</evidence>
<dbReference type="PANTHER" id="PTHR48207:SF3">
    <property type="entry name" value="SUCCINATE--HYDROXYMETHYLGLUTARATE COA-TRANSFERASE"/>
    <property type="match status" value="1"/>
</dbReference>
<organism evidence="2 3">
    <name type="scientific">Frigoriglobus tundricola</name>
    <dbReference type="NCBI Taxonomy" id="2774151"/>
    <lineage>
        <taxon>Bacteria</taxon>
        <taxon>Pseudomonadati</taxon>
        <taxon>Planctomycetota</taxon>
        <taxon>Planctomycetia</taxon>
        <taxon>Gemmatales</taxon>
        <taxon>Gemmataceae</taxon>
        <taxon>Frigoriglobus</taxon>
    </lineage>
</organism>
<keyword evidence="3" id="KW-1185">Reference proteome</keyword>
<accession>A0A6M5YR20</accession>
<dbReference type="EMBL" id="CP053452">
    <property type="protein sequence ID" value="QJW96517.1"/>
    <property type="molecule type" value="Genomic_DNA"/>
</dbReference>
<dbReference type="Gene3D" id="3.40.50.10540">
    <property type="entry name" value="Crotonobetainyl-coa:carnitine coa-transferase, domain 1"/>
    <property type="match status" value="1"/>
</dbReference>
<dbReference type="PANTHER" id="PTHR48207">
    <property type="entry name" value="SUCCINATE--HYDROXYMETHYLGLUTARATE COA-TRANSFERASE"/>
    <property type="match status" value="1"/>
</dbReference>
<dbReference type="Pfam" id="PF02515">
    <property type="entry name" value="CoA_transf_3"/>
    <property type="match status" value="1"/>
</dbReference>
<dbReference type="Proteomes" id="UP000503447">
    <property type="component" value="Chromosome"/>
</dbReference>
<sequence>MLPFPLDAHPPLYGVRVLDAARVLAGPFCGQLLADLGADVIKLERPGQGDDTRGWGPPYLNTREGAPDLSAYFLACNRGKRSLTLDIGTPDGTDIFHKLLAKCDVLIENFRTDSAEKLGLTPDALLARHPRLIACSISGFGRTGPMKDAPGYDFAIQALSGLMNITGPADGPPSKVGVAVADVLTGLYASNAILAALHARARTGHGYAIDLALADCALAAQVNVAQAYLTSGQVPARQGNAHLQIVPYQLFATADGWLVLNVGNDGQWRAFCTAAGASDLGADPRFATNRQRVQLRTEVVPKVEALMKQFTTREWENRLTDANVPHAVVRGYPDVFRDAQTLSRGMKLTVRDPAGNAVDLIGNPVHLHGAPVAEPTLPPRLGEQTAAVLSELLGLDPDAVKALKEKGVV</sequence>
<keyword evidence="1" id="KW-0808">Transferase</keyword>
<dbReference type="InterPro" id="IPR044855">
    <property type="entry name" value="CoA-Trfase_III_dom3_sf"/>
</dbReference>
<name>A0A6M5YR20_9BACT</name>
<evidence type="ECO:0000313" key="3">
    <source>
        <dbReference type="Proteomes" id="UP000503447"/>
    </source>
</evidence>
<protein>
    <submittedName>
        <fullName evidence="2">L-carnitine dehydratase/bile acid-inducible protein F</fullName>
    </submittedName>
</protein>
<dbReference type="InterPro" id="IPR023606">
    <property type="entry name" value="CoA-Trfase_III_dom_1_sf"/>
</dbReference>
<dbReference type="InterPro" id="IPR050483">
    <property type="entry name" value="CoA-transferase_III_domain"/>
</dbReference>
<gene>
    <name evidence="2" type="ORF">FTUN_4074</name>
</gene>
<reference evidence="3" key="1">
    <citation type="submission" date="2020-05" db="EMBL/GenBank/DDBJ databases">
        <title>Frigoriglobus tundricola gen. nov., sp. nov., a psychrotolerant cellulolytic planctomycete of the family Gemmataceae with two divergent copies of 16S rRNA gene.</title>
        <authorList>
            <person name="Kulichevskaya I.S."/>
            <person name="Ivanova A.A."/>
            <person name="Naumoff D.G."/>
            <person name="Beletsky A.V."/>
            <person name="Rijpstra W.I.C."/>
            <person name="Sinninghe Damste J.S."/>
            <person name="Mardanov A.V."/>
            <person name="Ravin N.V."/>
            <person name="Dedysh S.N."/>
        </authorList>
    </citation>
    <scope>NUCLEOTIDE SEQUENCE [LARGE SCALE GENOMIC DNA]</scope>
    <source>
        <strain evidence="3">PL17</strain>
    </source>
</reference>
<evidence type="ECO:0000256" key="1">
    <source>
        <dbReference type="ARBA" id="ARBA00022679"/>
    </source>
</evidence>
<dbReference type="SUPFAM" id="SSF89796">
    <property type="entry name" value="CoA-transferase family III (CaiB/BaiF)"/>
    <property type="match status" value="1"/>
</dbReference>
<dbReference type="InterPro" id="IPR003673">
    <property type="entry name" value="CoA-Trfase_fam_III"/>
</dbReference>